<gene>
    <name evidence="1" type="ORF">PPN31114_02827</name>
</gene>
<keyword evidence="2" id="KW-1185">Reference proteome</keyword>
<protein>
    <submittedName>
        <fullName evidence="1">Uncharacterized protein</fullName>
    </submittedName>
</protein>
<accession>A0A5E4VQM6</accession>
<organism evidence="1 2">
    <name type="scientific">Pandoraea pneumonica</name>
    <dbReference type="NCBI Taxonomy" id="2508299"/>
    <lineage>
        <taxon>Bacteria</taxon>
        <taxon>Pseudomonadati</taxon>
        <taxon>Pseudomonadota</taxon>
        <taxon>Betaproteobacteria</taxon>
        <taxon>Burkholderiales</taxon>
        <taxon>Burkholderiaceae</taxon>
        <taxon>Pandoraea</taxon>
    </lineage>
</organism>
<dbReference type="EMBL" id="CABPSK010000002">
    <property type="protein sequence ID" value="VVE14521.1"/>
    <property type="molecule type" value="Genomic_DNA"/>
</dbReference>
<reference evidence="1 2" key="1">
    <citation type="submission" date="2019-08" db="EMBL/GenBank/DDBJ databases">
        <authorList>
            <person name="Peeters C."/>
        </authorList>
    </citation>
    <scope>NUCLEOTIDE SEQUENCE [LARGE SCALE GENOMIC DNA]</scope>
    <source>
        <strain evidence="1 2">LMG 31114</strain>
    </source>
</reference>
<name>A0A5E4VQM6_9BURK</name>
<evidence type="ECO:0000313" key="2">
    <source>
        <dbReference type="Proteomes" id="UP000366945"/>
    </source>
</evidence>
<sequence length="189" mass="20253">MLMRDIVAQTTIANFVVFASGSNHLTSPLSLLRTHGAAPPRPPFGYGCRSAPRTDVRGPSPARWYLAEICRVTEFIVDRTLRKQGILGHYGVNLFSLPRRNARKYKACCYGVSCFTSEGRVTALADQYHCAKLAKISCAFKSTGVSTIFPSSATAAPPLASVAAITRLAHTTSSSRHAKAACTAAICFG</sequence>
<dbReference type="AlphaFoldDB" id="A0A5E4VQM6"/>
<dbReference type="Proteomes" id="UP000366945">
    <property type="component" value="Unassembled WGS sequence"/>
</dbReference>
<proteinExistence type="predicted"/>
<evidence type="ECO:0000313" key="1">
    <source>
        <dbReference type="EMBL" id="VVE14521.1"/>
    </source>
</evidence>